<dbReference type="Pfam" id="PF00561">
    <property type="entry name" value="Abhydrolase_1"/>
    <property type="match status" value="1"/>
</dbReference>
<dbReference type="SUPFAM" id="SSF53474">
    <property type="entry name" value="alpha/beta-Hydrolases"/>
    <property type="match status" value="1"/>
</dbReference>
<protein>
    <submittedName>
        <fullName evidence="2">Alpha/Beta hydrolase protein</fullName>
    </submittedName>
</protein>
<dbReference type="InterPro" id="IPR000639">
    <property type="entry name" value="Epox_hydrolase-like"/>
</dbReference>
<feature type="domain" description="AB hydrolase-1" evidence="1">
    <location>
        <begin position="35"/>
        <end position="322"/>
    </location>
</feature>
<dbReference type="PANTHER" id="PTHR43798">
    <property type="entry name" value="MONOACYLGLYCEROL LIPASE"/>
    <property type="match status" value="1"/>
</dbReference>
<comment type="caution">
    <text evidence="2">The sequence shown here is derived from an EMBL/GenBank/DDBJ whole genome shotgun (WGS) entry which is preliminary data.</text>
</comment>
<organism evidence="2 3">
    <name type="scientific">Macrophomina phaseolina</name>
    <dbReference type="NCBI Taxonomy" id="35725"/>
    <lineage>
        <taxon>Eukaryota</taxon>
        <taxon>Fungi</taxon>
        <taxon>Dikarya</taxon>
        <taxon>Ascomycota</taxon>
        <taxon>Pezizomycotina</taxon>
        <taxon>Dothideomycetes</taxon>
        <taxon>Dothideomycetes incertae sedis</taxon>
        <taxon>Botryosphaeriales</taxon>
        <taxon>Botryosphaeriaceae</taxon>
        <taxon>Macrophomina</taxon>
    </lineage>
</organism>
<reference evidence="2 3" key="1">
    <citation type="journal article" date="2021" name="Nat. Commun.">
        <title>Genetic determinants of endophytism in the Arabidopsis root mycobiome.</title>
        <authorList>
            <person name="Mesny F."/>
            <person name="Miyauchi S."/>
            <person name="Thiergart T."/>
            <person name="Pickel B."/>
            <person name="Atanasova L."/>
            <person name="Karlsson M."/>
            <person name="Huettel B."/>
            <person name="Barry K.W."/>
            <person name="Haridas S."/>
            <person name="Chen C."/>
            <person name="Bauer D."/>
            <person name="Andreopoulos W."/>
            <person name="Pangilinan J."/>
            <person name="LaButti K."/>
            <person name="Riley R."/>
            <person name="Lipzen A."/>
            <person name="Clum A."/>
            <person name="Drula E."/>
            <person name="Henrissat B."/>
            <person name="Kohler A."/>
            <person name="Grigoriev I.V."/>
            <person name="Martin F.M."/>
            <person name="Hacquard S."/>
        </authorList>
    </citation>
    <scope>NUCLEOTIDE SEQUENCE [LARGE SCALE GENOMIC DNA]</scope>
    <source>
        <strain evidence="2 3">MPI-SDFR-AT-0080</strain>
    </source>
</reference>
<gene>
    <name evidence="2" type="ORF">B0J12DRAFT_573655</name>
</gene>
<dbReference type="InterPro" id="IPR029058">
    <property type="entry name" value="AB_hydrolase_fold"/>
</dbReference>
<dbReference type="InterPro" id="IPR050266">
    <property type="entry name" value="AB_hydrolase_sf"/>
</dbReference>
<dbReference type="PRINTS" id="PR00412">
    <property type="entry name" value="EPOXHYDRLASE"/>
</dbReference>
<dbReference type="PANTHER" id="PTHR43798:SF26">
    <property type="entry name" value="HYDROLASE, PUTATIVE (AFU_ORTHOLOGUE AFUA_2G16900)-RELATED"/>
    <property type="match status" value="1"/>
</dbReference>
<dbReference type="EMBL" id="JAGTJR010000013">
    <property type="protein sequence ID" value="KAH7050152.1"/>
    <property type="molecule type" value="Genomic_DNA"/>
</dbReference>
<dbReference type="InterPro" id="IPR000073">
    <property type="entry name" value="AB_hydrolase_1"/>
</dbReference>
<name>A0ABQ8GAM2_9PEZI</name>
<keyword evidence="2" id="KW-0378">Hydrolase</keyword>
<proteinExistence type="predicted"/>
<accession>A0ABQ8GAM2</accession>
<keyword evidence="3" id="KW-1185">Reference proteome</keyword>
<dbReference type="Gene3D" id="3.40.50.1820">
    <property type="entry name" value="alpha/beta hydrolase"/>
    <property type="match status" value="1"/>
</dbReference>
<evidence type="ECO:0000259" key="1">
    <source>
        <dbReference type="Pfam" id="PF00561"/>
    </source>
</evidence>
<sequence length="337" mass="37344">MEHFTKKSFATSRSLTYVYYDSFPHKPLPTDATTPVLYLLHGFPDTARLFHAVLPYLSPLASRILIPDQLGHGATARPPSPSSYNSRALAADHAELLAHAGVAGNVVAIGHDWGAFSAQRLWFFHPALLRGVAFLNVAPTPPVRQPFDLDAANAAAEEATGHARGAYWELFVADDGAAVVDAHLDAFWRAMHGEGAHWMRDVFCVRGALRQFLEQEGEVQLREYARPGRGWREEWLHGVRSGGGIGGALCWYRAMTEGHTYAVEKELPEESVQITVPTLFLGCERDDVSLPAAIDGCRKMGMLPDLTVVNINAMHWSLMEKPEEVGRALYEWVKDKF</sequence>
<dbReference type="Proteomes" id="UP000774617">
    <property type="component" value="Unassembled WGS sequence"/>
</dbReference>
<evidence type="ECO:0000313" key="2">
    <source>
        <dbReference type="EMBL" id="KAH7050152.1"/>
    </source>
</evidence>
<evidence type="ECO:0000313" key="3">
    <source>
        <dbReference type="Proteomes" id="UP000774617"/>
    </source>
</evidence>
<dbReference type="GO" id="GO:0016787">
    <property type="term" value="F:hydrolase activity"/>
    <property type="evidence" value="ECO:0007669"/>
    <property type="project" value="UniProtKB-KW"/>
</dbReference>